<keyword evidence="1" id="KW-0411">Iron-sulfur</keyword>
<evidence type="ECO:0000259" key="2">
    <source>
        <dbReference type="PROSITE" id="PS51384"/>
    </source>
</evidence>
<keyword evidence="1" id="KW-0001">2Fe-2S</keyword>
<feature type="binding site" evidence="1">
    <location>
        <position position="235"/>
    </location>
    <ligand>
        <name>[2Fe-2S] cluster</name>
        <dbReference type="ChEBI" id="CHEBI:190135"/>
    </ligand>
</feature>
<dbReference type="InterPro" id="IPR019480">
    <property type="entry name" value="Dihydroorotate_DH_Fe-S-bd"/>
</dbReference>
<dbReference type="Gene3D" id="2.40.30.10">
    <property type="entry name" value="Translation factors"/>
    <property type="match status" value="1"/>
</dbReference>
<dbReference type="SUPFAM" id="SSF63380">
    <property type="entry name" value="Riboflavin synthase domain-like"/>
    <property type="match status" value="1"/>
</dbReference>
<evidence type="ECO:0000313" key="3">
    <source>
        <dbReference type="EMBL" id="MBC5738750.1"/>
    </source>
</evidence>
<feature type="binding site" evidence="1">
    <location>
        <position position="240"/>
    </location>
    <ligand>
        <name>[2Fe-2S] cluster</name>
        <dbReference type="ChEBI" id="CHEBI:190135"/>
    </ligand>
</feature>
<dbReference type="AlphaFoldDB" id="A0A8J6JR57"/>
<dbReference type="PIRSF" id="PIRSF006816">
    <property type="entry name" value="Cyc3_hyd_g"/>
    <property type="match status" value="1"/>
</dbReference>
<feature type="binding site" evidence="1">
    <location>
        <position position="251"/>
    </location>
    <ligand>
        <name>[2Fe-2S] cluster</name>
        <dbReference type="ChEBI" id="CHEBI:190135"/>
    </ligand>
</feature>
<dbReference type="InterPro" id="IPR039261">
    <property type="entry name" value="FNR_nucleotide-bd"/>
</dbReference>
<evidence type="ECO:0000256" key="1">
    <source>
        <dbReference type="PIRSR" id="PIRSR006816-2"/>
    </source>
</evidence>
<dbReference type="Pfam" id="PF00175">
    <property type="entry name" value="NAD_binding_1"/>
    <property type="match status" value="1"/>
</dbReference>
<dbReference type="GO" id="GO:0050660">
    <property type="term" value="F:flavin adenine dinucleotide binding"/>
    <property type="evidence" value="ECO:0007669"/>
    <property type="project" value="InterPro"/>
</dbReference>
<keyword evidence="4" id="KW-1185">Reference proteome</keyword>
<dbReference type="InterPro" id="IPR017938">
    <property type="entry name" value="Riboflavin_synthase-like_b-brl"/>
</dbReference>
<dbReference type="NCBIfam" id="TIGR02911">
    <property type="entry name" value="sulfite_red_B"/>
    <property type="match status" value="1"/>
</dbReference>
<proteinExistence type="predicted"/>
<evidence type="ECO:0000313" key="4">
    <source>
        <dbReference type="Proteomes" id="UP000607645"/>
    </source>
</evidence>
<dbReference type="CDD" id="cd06221">
    <property type="entry name" value="sulfite_reductase_like"/>
    <property type="match status" value="1"/>
</dbReference>
<dbReference type="EMBL" id="JACOPQ010000021">
    <property type="protein sequence ID" value="MBC5738750.1"/>
    <property type="molecule type" value="Genomic_DNA"/>
</dbReference>
<dbReference type="GO" id="GO:0016491">
    <property type="term" value="F:oxidoreductase activity"/>
    <property type="evidence" value="ECO:0007669"/>
    <property type="project" value="InterPro"/>
</dbReference>
<organism evidence="3 4">
    <name type="scientific">Lawsonibacter faecis</name>
    <dbReference type="NCBI Taxonomy" id="2763052"/>
    <lineage>
        <taxon>Bacteria</taxon>
        <taxon>Bacillati</taxon>
        <taxon>Bacillota</taxon>
        <taxon>Clostridia</taxon>
        <taxon>Eubacteriales</taxon>
        <taxon>Oscillospiraceae</taxon>
        <taxon>Lawsonibacter</taxon>
    </lineage>
</organism>
<accession>A0A8J6JR57</accession>
<keyword evidence="1" id="KW-0408">Iron</keyword>
<dbReference type="InterPro" id="IPR017927">
    <property type="entry name" value="FAD-bd_FR_type"/>
</dbReference>
<sequence length="267" mass="29699">MTTNLHNPVQPQPCSILSVKHESEHEWTFRVESGARPQHGQFMQLSIPKIGEAPISVSAQGEGWLEFTIRSVGKVTDVIFTKERGDTLFLRGPYGKGWPVEQFRGKHMVVITGGTGLAPVRSLLRMFAGNPGYVEDVRLICGFKNEGGIVFHSELEAWKDCFHVTYALDADTKEGWRTGFVTEFVKEIPFNSFGGSYAVVVVGPPPMMKFTGLELLKCGAEAEKIWMSFERKMSCAVGKCGHCRIDETYVCLDGPVFPYTVARDLVD</sequence>
<keyword evidence="1" id="KW-0479">Metal-binding</keyword>
<dbReference type="GO" id="GO:0046872">
    <property type="term" value="F:metal ion binding"/>
    <property type="evidence" value="ECO:0007669"/>
    <property type="project" value="UniProtKB-KW"/>
</dbReference>
<name>A0A8J6JR57_9FIRM</name>
<dbReference type="GO" id="GO:0051537">
    <property type="term" value="F:2 iron, 2 sulfur cluster binding"/>
    <property type="evidence" value="ECO:0007669"/>
    <property type="project" value="UniProtKB-KW"/>
</dbReference>
<comment type="cofactor">
    <cofactor evidence="1">
        <name>[2Fe-2S] cluster</name>
        <dbReference type="ChEBI" id="CHEBI:190135"/>
    </cofactor>
    <text evidence="1">Binds 1 [2Fe-2S] cluster per subunit.</text>
</comment>
<feature type="binding site" evidence="1">
    <location>
        <position position="243"/>
    </location>
    <ligand>
        <name>[2Fe-2S] cluster</name>
        <dbReference type="ChEBI" id="CHEBI:190135"/>
    </ligand>
</feature>
<dbReference type="InterPro" id="IPR014260">
    <property type="entry name" value="Sulphite_reductase_B"/>
</dbReference>
<dbReference type="InterPro" id="IPR050353">
    <property type="entry name" value="PyrK_electron_transfer"/>
</dbReference>
<dbReference type="Proteomes" id="UP000607645">
    <property type="component" value="Unassembled WGS sequence"/>
</dbReference>
<dbReference type="PRINTS" id="PR00406">
    <property type="entry name" value="CYTB5RDTASE"/>
</dbReference>
<dbReference type="PANTHER" id="PTHR43513">
    <property type="entry name" value="DIHYDROOROTATE DEHYDROGENASE B (NAD(+)), ELECTRON TRANSFER SUBUNIT"/>
    <property type="match status" value="1"/>
</dbReference>
<dbReference type="GO" id="GO:0006221">
    <property type="term" value="P:pyrimidine nucleotide biosynthetic process"/>
    <property type="evidence" value="ECO:0007669"/>
    <property type="project" value="InterPro"/>
</dbReference>
<gene>
    <name evidence="3" type="primary">asrB</name>
    <name evidence="3" type="ORF">H8S62_17200</name>
</gene>
<dbReference type="InterPro" id="IPR001433">
    <property type="entry name" value="OxRdtase_FAD/NAD-bd"/>
</dbReference>
<dbReference type="Gene3D" id="3.40.50.80">
    <property type="entry name" value="Nucleotide-binding domain of ferredoxin-NADP reductase (FNR) module"/>
    <property type="match status" value="1"/>
</dbReference>
<dbReference type="PANTHER" id="PTHR43513:SF1">
    <property type="entry name" value="ANAEROBIC SULFITE REDUCTASE SUBUNIT B"/>
    <property type="match status" value="1"/>
</dbReference>
<dbReference type="Pfam" id="PF10418">
    <property type="entry name" value="DHODB_Fe-S_bind"/>
    <property type="match status" value="1"/>
</dbReference>
<dbReference type="PROSITE" id="PS51384">
    <property type="entry name" value="FAD_FR"/>
    <property type="match status" value="1"/>
</dbReference>
<protein>
    <submittedName>
        <fullName evidence="3">Anaerobic sulfite reductase subunit AsrB</fullName>
    </submittedName>
</protein>
<comment type="caution">
    <text evidence="3">The sequence shown here is derived from an EMBL/GenBank/DDBJ whole genome shotgun (WGS) entry which is preliminary data.</text>
</comment>
<dbReference type="InterPro" id="IPR012165">
    <property type="entry name" value="Cyt_c3_hydrogenase_gsu"/>
</dbReference>
<dbReference type="SUPFAM" id="SSF52343">
    <property type="entry name" value="Ferredoxin reductase-like, C-terminal NADP-linked domain"/>
    <property type="match status" value="1"/>
</dbReference>
<dbReference type="RefSeq" id="WP_155145773.1">
    <property type="nucleotide sequence ID" value="NZ_JACOPQ010000021.1"/>
</dbReference>
<reference evidence="3" key="1">
    <citation type="submission" date="2020-08" db="EMBL/GenBank/DDBJ databases">
        <title>Genome public.</title>
        <authorList>
            <person name="Liu C."/>
            <person name="Sun Q."/>
        </authorList>
    </citation>
    <scope>NUCLEOTIDE SEQUENCE</scope>
    <source>
        <strain evidence="3">NSJ-52</strain>
    </source>
</reference>
<feature type="domain" description="FAD-binding FR-type" evidence="2">
    <location>
        <begin position="9"/>
        <end position="100"/>
    </location>
</feature>